<dbReference type="EMBL" id="JBICBT010000591">
    <property type="protein sequence ID" value="KAL3108350.1"/>
    <property type="molecule type" value="Genomic_DNA"/>
</dbReference>
<comment type="caution">
    <text evidence="2">The sequence shown here is derived from an EMBL/GenBank/DDBJ whole genome shotgun (WGS) entry which is preliminary data.</text>
</comment>
<evidence type="ECO:0000256" key="1">
    <source>
        <dbReference type="SAM" id="MobiDB-lite"/>
    </source>
</evidence>
<reference evidence="2 3" key="1">
    <citation type="submission" date="2024-10" db="EMBL/GenBank/DDBJ databases">
        <authorList>
            <person name="Kim D."/>
        </authorList>
    </citation>
    <scope>NUCLEOTIDE SEQUENCE [LARGE SCALE GENOMIC DNA]</scope>
    <source>
        <strain evidence="2">BH-2024</strain>
    </source>
</reference>
<proteinExistence type="predicted"/>
<organism evidence="2 3">
    <name type="scientific">Heterodera trifolii</name>
    <dbReference type="NCBI Taxonomy" id="157864"/>
    <lineage>
        <taxon>Eukaryota</taxon>
        <taxon>Metazoa</taxon>
        <taxon>Ecdysozoa</taxon>
        <taxon>Nematoda</taxon>
        <taxon>Chromadorea</taxon>
        <taxon>Rhabditida</taxon>
        <taxon>Tylenchina</taxon>
        <taxon>Tylenchomorpha</taxon>
        <taxon>Tylenchoidea</taxon>
        <taxon>Heteroderidae</taxon>
        <taxon>Heteroderinae</taxon>
        <taxon>Heterodera</taxon>
    </lineage>
</organism>
<accession>A0ABD2KZF6</accession>
<keyword evidence="3" id="KW-1185">Reference proteome</keyword>
<evidence type="ECO:0000313" key="2">
    <source>
        <dbReference type="EMBL" id="KAL3108350.1"/>
    </source>
</evidence>
<gene>
    <name evidence="2" type="ORF">niasHT_014499</name>
</gene>
<evidence type="ECO:0000313" key="3">
    <source>
        <dbReference type="Proteomes" id="UP001620626"/>
    </source>
</evidence>
<dbReference type="Proteomes" id="UP001620626">
    <property type="component" value="Unassembled WGS sequence"/>
</dbReference>
<name>A0ABD2KZF6_9BILA</name>
<feature type="compositionally biased region" description="Acidic residues" evidence="1">
    <location>
        <begin position="64"/>
        <end position="101"/>
    </location>
</feature>
<feature type="compositionally biased region" description="Basic residues" evidence="1">
    <location>
        <begin position="1"/>
        <end position="10"/>
    </location>
</feature>
<protein>
    <submittedName>
        <fullName evidence="2">Uncharacterized protein</fullName>
    </submittedName>
</protein>
<feature type="region of interest" description="Disordered" evidence="1">
    <location>
        <begin position="54"/>
        <end position="102"/>
    </location>
</feature>
<sequence>MATITSKKRACSFSDVETPTVKKTKNMEPEKFDNGGFDADPWFDFITDDFLNWPDESDWGAHDEMEEGKEEKEEGEEEEKKEEEEEKKEEGEEEEKKEEEEEKKKSVYVGKKFVNLVVQGRELRAAPAQALFKLCFALSARGIQLTYPRANTRGNGSPIYLAFIDGIVQTFGQNGTIKSAKLLRQWVVLFATGPSHF</sequence>
<dbReference type="AlphaFoldDB" id="A0ABD2KZF6"/>
<feature type="region of interest" description="Disordered" evidence="1">
    <location>
        <begin position="1"/>
        <end position="38"/>
    </location>
</feature>